<feature type="transmembrane region" description="Helical" evidence="1">
    <location>
        <begin position="216"/>
        <end position="241"/>
    </location>
</feature>
<keyword evidence="1" id="KW-1133">Transmembrane helix</keyword>
<dbReference type="WBParaSite" id="Hba_02438">
    <property type="protein sequence ID" value="Hba_02438"/>
    <property type="gene ID" value="Hba_02438"/>
</dbReference>
<reference evidence="3" key="1">
    <citation type="submission" date="2016-11" db="UniProtKB">
        <authorList>
            <consortium name="WormBaseParasite"/>
        </authorList>
    </citation>
    <scope>IDENTIFICATION</scope>
</reference>
<organism evidence="2 3">
    <name type="scientific">Heterorhabditis bacteriophora</name>
    <name type="common">Entomopathogenic nematode worm</name>
    <dbReference type="NCBI Taxonomy" id="37862"/>
    <lineage>
        <taxon>Eukaryota</taxon>
        <taxon>Metazoa</taxon>
        <taxon>Ecdysozoa</taxon>
        <taxon>Nematoda</taxon>
        <taxon>Chromadorea</taxon>
        <taxon>Rhabditida</taxon>
        <taxon>Rhabditina</taxon>
        <taxon>Rhabditomorpha</taxon>
        <taxon>Strongyloidea</taxon>
        <taxon>Heterorhabditidae</taxon>
        <taxon>Heterorhabditis</taxon>
    </lineage>
</organism>
<sequence length="247" mass="27861">MSIDAKQESIHMSVASPVGIAQAEQEIDNKDNSLKPSTETESAQKEMDIKVLQNAVQLHPMNHRKRIRKTVVAVVVCPAQELDQDPDLSRAHVLVAEITLADLVRVRVVVDESIILDLAHVHIRLLKQVQVVAVLLTGVFTYLISILPSADMTWRKLLITYAATEFALHMLYRSASRSMLFVTVVVIVEDGADTVVVVGEYMIFYSIGYFNYSSSFYWLNDLVILGSSFFFSIDYFIYFSLKIDLLL</sequence>
<keyword evidence="1" id="KW-0812">Transmembrane</keyword>
<accession>A0A1I7WCJ2</accession>
<dbReference type="AlphaFoldDB" id="A0A1I7WCJ2"/>
<keyword evidence="1" id="KW-0472">Membrane</keyword>
<dbReference type="Proteomes" id="UP000095283">
    <property type="component" value="Unplaced"/>
</dbReference>
<name>A0A1I7WCJ2_HETBA</name>
<feature type="transmembrane region" description="Helical" evidence="1">
    <location>
        <begin position="129"/>
        <end position="147"/>
    </location>
</feature>
<evidence type="ECO:0000313" key="2">
    <source>
        <dbReference type="Proteomes" id="UP000095283"/>
    </source>
</evidence>
<feature type="transmembrane region" description="Helical" evidence="1">
    <location>
        <begin position="179"/>
        <end position="204"/>
    </location>
</feature>
<evidence type="ECO:0000313" key="3">
    <source>
        <dbReference type="WBParaSite" id="Hba_02438"/>
    </source>
</evidence>
<evidence type="ECO:0000256" key="1">
    <source>
        <dbReference type="SAM" id="Phobius"/>
    </source>
</evidence>
<proteinExistence type="predicted"/>
<keyword evidence="2" id="KW-1185">Reference proteome</keyword>
<protein>
    <submittedName>
        <fullName evidence="3">Transmembrane protein</fullName>
    </submittedName>
</protein>